<dbReference type="KEGG" id="jre:109004292"/>
<evidence type="ECO:0000313" key="7">
    <source>
        <dbReference type="RefSeq" id="XP_035548637.1"/>
    </source>
</evidence>
<reference evidence="7" key="1">
    <citation type="submission" date="2025-08" db="UniProtKB">
        <authorList>
            <consortium name="RefSeq"/>
        </authorList>
    </citation>
    <scope>IDENTIFICATION</scope>
    <source>
        <tissue evidence="7">Leaves</tissue>
    </source>
</reference>
<dbReference type="GO" id="GO:0005634">
    <property type="term" value="C:nucleus"/>
    <property type="evidence" value="ECO:0007669"/>
    <property type="project" value="UniProtKB-SubCell"/>
</dbReference>
<dbReference type="OrthoDB" id="2422440at2759"/>
<keyword evidence="2 5" id="KW-0479">Metal-binding</keyword>
<evidence type="ECO:0000256" key="4">
    <source>
        <dbReference type="ARBA" id="ARBA00022833"/>
    </source>
</evidence>
<comment type="similarity">
    <text evidence="1 5">Belongs to the FHY3/FAR1 family.</text>
</comment>
<evidence type="ECO:0000256" key="1">
    <source>
        <dbReference type="ARBA" id="ARBA00005889"/>
    </source>
</evidence>
<evidence type="ECO:0000256" key="3">
    <source>
        <dbReference type="ARBA" id="ARBA00022771"/>
    </source>
</evidence>
<accession>A0A2I4G364</accession>
<comment type="function">
    <text evidence="5">Putative transcription activator involved in regulating light control of development.</text>
</comment>
<dbReference type="PANTHER" id="PTHR31669:SF283">
    <property type="entry name" value="PROTEIN FAR1-RELATED SEQUENCE"/>
    <property type="match status" value="1"/>
</dbReference>
<dbReference type="InterPro" id="IPR018289">
    <property type="entry name" value="MULE_transposase_dom"/>
</dbReference>
<protein>
    <recommendedName>
        <fullName evidence="5">Protein FAR1-RELATED SEQUENCE</fullName>
    </recommendedName>
</protein>
<dbReference type="InterPro" id="IPR007527">
    <property type="entry name" value="Znf_SWIM"/>
</dbReference>
<evidence type="ECO:0000256" key="5">
    <source>
        <dbReference type="RuleBase" id="RU367018"/>
    </source>
</evidence>
<dbReference type="Proteomes" id="UP000235220">
    <property type="component" value="Chromosome 8"/>
</dbReference>
<keyword evidence="3 5" id="KW-0863">Zinc-finger</keyword>
<proteinExistence type="inferred from homology"/>
<comment type="subcellular location">
    <subcellularLocation>
        <location evidence="5">Nucleus</location>
    </subcellularLocation>
</comment>
<gene>
    <name evidence="7" type="primary">LOC109004292</name>
</gene>
<dbReference type="AlphaFoldDB" id="A0A2I4G364"/>
<dbReference type="RefSeq" id="XP_035548637.1">
    <property type="nucleotide sequence ID" value="XM_035692744.1"/>
</dbReference>
<sequence>MDGKVPKAIITDQNRAIKNAIAIVFPDSRHRFCLWHILKNVSEKLGSHSAYNTGLKSQLLKCVYDSQTIEEFESCWDVLITTYNLHENAWLQSLYIEHRYWAPVFLKDFFWAGMSTTQQSESVNSFFDGFVHARTNLKEFVDQFDNALRKKIENENEADFHSLNVIIPCISVMPFEKRFQELYTNSKFREVQQEIIGIINCFPVLQQNDGVIATYLVEDEVRVDYFIKEVTYFNEAECEAKCSCGLFEMRGILCRHILAIFKISRVRSLPEKYILDRWRKDIKRRYTLIRSGYDVADQRPEARRYSRLLNICYDVITNAASCDEYTEDMVEKLYAMNDVYRTNKPPHRTGSNVGVTTVDTTITGSSKKMQLGVDGTQLESMDETQPECLL</sequence>
<dbReference type="PROSITE" id="PS50966">
    <property type="entry name" value="ZF_SWIM"/>
    <property type="match status" value="1"/>
</dbReference>
<organism evidence="6 7">
    <name type="scientific">Juglans regia</name>
    <name type="common">English walnut</name>
    <dbReference type="NCBI Taxonomy" id="51240"/>
    <lineage>
        <taxon>Eukaryota</taxon>
        <taxon>Viridiplantae</taxon>
        <taxon>Streptophyta</taxon>
        <taxon>Embryophyta</taxon>
        <taxon>Tracheophyta</taxon>
        <taxon>Spermatophyta</taxon>
        <taxon>Magnoliopsida</taxon>
        <taxon>eudicotyledons</taxon>
        <taxon>Gunneridae</taxon>
        <taxon>Pentapetalae</taxon>
        <taxon>rosids</taxon>
        <taxon>fabids</taxon>
        <taxon>Fagales</taxon>
        <taxon>Juglandaceae</taxon>
        <taxon>Juglans</taxon>
    </lineage>
</organism>
<evidence type="ECO:0000256" key="2">
    <source>
        <dbReference type="ARBA" id="ARBA00022723"/>
    </source>
</evidence>
<dbReference type="GO" id="GO:0006355">
    <property type="term" value="P:regulation of DNA-templated transcription"/>
    <property type="evidence" value="ECO:0007669"/>
    <property type="project" value="UniProtKB-UniRule"/>
</dbReference>
<keyword evidence="5" id="KW-0539">Nucleus</keyword>
<dbReference type="STRING" id="51240.A0A2I4G364"/>
<keyword evidence="4 5" id="KW-0862">Zinc</keyword>
<dbReference type="GO" id="GO:0008270">
    <property type="term" value="F:zinc ion binding"/>
    <property type="evidence" value="ECO:0007669"/>
    <property type="project" value="UniProtKB-UniRule"/>
</dbReference>
<dbReference type="GeneID" id="109004292"/>
<dbReference type="Pfam" id="PF04434">
    <property type="entry name" value="SWIM"/>
    <property type="match status" value="1"/>
</dbReference>
<dbReference type="InterPro" id="IPR006564">
    <property type="entry name" value="Znf_PMZ"/>
</dbReference>
<dbReference type="Gramene" id="Jr08_09350_p1">
    <property type="protein sequence ID" value="cds.Jr08_09350_p1"/>
    <property type="gene ID" value="Jr08_09350"/>
</dbReference>
<dbReference type="Pfam" id="PF10551">
    <property type="entry name" value="MULE"/>
    <property type="match status" value="1"/>
</dbReference>
<keyword evidence="6" id="KW-1185">Reference proteome</keyword>
<dbReference type="PANTHER" id="PTHR31669">
    <property type="entry name" value="PROTEIN FAR1-RELATED SEQUENCE 10-RELATED"/>
    <property type="match status" value="1"/>
</dbReference>
<dbReference type="SMART" id="SM00575">
    <property type="entry name" value="ZnF_PMZ"/>
    <property type="match status" value="1"/>
</dbReference>
<evidence type="ECO:0000313" key="6">
    <source>
        <dbReference type="Proteomes" id="UP000235220"/>
    </source>
</evidence>
<name>A0A2I4G364_JUGRE</name>
<dbReference type="InterPro" id="IPR031052">
    <property type="entry name" value="FHY3/FAR1"/>
</dbReference>